<keyword evidence="2 5" id="KW-0812">Transmembrane</keyword>
<feature type="transmembrane region" description="Helical" evidence="5">
    <location>
        <begin position="45"/>
        <end position="70"/>
    </location>
</feature>
<name>A0A8J3QKU8_9ACTN</name>
<dbReference type="GO" id="GO:0016020">
    <property type="term" value="C:membrane"/>
    <property type="evidence" value="ECO:0007669"/>
    <property type="project" value="UniProtKB-SubCell"/>
</dbReference>
<evidence type="ECO:0000313" key="6">
    <source>
        <dbReference type="EMBL" id="GIH11659.1"/>
    </source>
</evidence>
<feature type="transmembrane region" description="Helical" evidence="5">
    <location>
        <begin position="6"/>
        <end position="24"/>
    </location>
</feature>
<feature type="transmembrane region" description="Helical" evidence="5">
    <location>
        <begin position="143"/>
        <end position="163"/>
    </location>
</feature>
<dbReference type="InterPro" id="IPR002657">
    <property type="entry name" value="BilAc:Na_symport/Acr3"/>
</dbReference>
<feature type="transmembrane region" description="Helical" evidence="5">
    <location>
        <begin position="175"/>
        <end position="196"/>
    </location>
</feature>
<dbReference type="InterPro" id="IPR004710">
    <property type="entry name" value="Bilac:Na_transpt"/>
</dbReference>
<dbReference type="AlphaFoldDB" id="A0A8J3QKU8"/>
<dbReference type="PANTHER" id="PTHR10361:SF28">
    <property type="entry name" value="P3 PROTEIN-RELATED"/>
    <property type="match status" value="1"/>
</dbReference>
<evidence type="ECO:0008006" key="8">
    <source>
        <dbReference type="Google" id="ProtNLM"/>
    </source>
</evidence>
<dbReference type="InterPro" id="IPR038770">
    <property type="entry name" value="Na+/solute_symporter_sf"/>
</dbReference>
<keyword evidence="7" id="KW-1185">Reference proteome</keyword>
<evidence type="ECO:0000256" key="5">
    <source>
        <dbReference type="SAM" id="Phobius"/>
    </source>
</evidence>
<evidence type="ECO:0000256" key="2">
    <source>
        <dbReference type="ARBA" id="ARBA00022692"/>
    </source>
</evidence>
<evidence type="ECO:0000256" key="3">
    <source>
        <dbReference type="ARBA" id="ARBA00022989"/>
    </source>
</evidence>
<dbReference type="Proteomes" id="UP000612899">
    <property type="component" value="Unassembled WGS sequence"/>
</dbReference>
<sequence length="298" mass="32177">MTGQPSQSVLINGFGVLFVILNAFGLGLRLSVGKILAEAFAHWKIAAWALVINFVVIPFLFIGYLLTIASSIPGEIKVGFCVAALSAGMPFAPLLARLAKADVSISTTLLVVLTVATVIAMPLGLPLAIDAVDAQLKTSAWDVAWPLLLFLLLPMALGCAFRVWWPDLTPPFARWVVRVAVLCLLFNLNFTLVAYWNLFVQTWGTESYIAALAGPFIGLGCGYLLVTGLRVKNAGIRHATEVTTAVRNIGPMLLMMIFPFAADPLVTVSITILNTIGIVIVVLFVLMWRKRAVPSRQG</sequence>
<feature type="transmembrane region" description="Helical" evidence="5">
    <location>
        <begin position="208"/>
        <end position="226"/>
    </location>
</feature>
<dbReference type="EMBL" id="BONY01000152">
    <property type="protein sequence ID" value="GIH11659.1"/>
    <property type="molecule type" value="Genomic_DNA"/>
</dbReference>
<dbReference type="RefSeq" id="WP_203915384.1">
    <property type="nucleotide sequence ID" value="NZ_BONY01000152.1"/>
</dbReference>
<feature type="transmembrane region" description="Helical" evidence="5">
    <location>
        <begin position="268"/>
        <end position="288"/>
    </location>
</feature>
<protein>
    <recommendedName>
        <fullName evidence="8">Bile acid:sodium symporter family protein</fullName>
    </recommendedName>
</protein>
<keyword evidence="4 5" id="KW-0472">Membrane</keyword>
<dbReference type="Pfam" id="PF01758">
    <property type="entry name" value="SBF"/>
    <property type="match status" value="1"/>
</dbReference>
<evidence type="ECO:0000313" key="7">
    <source>
        <dbReference type="Proteomes" id="UP000612899"/>
    </source>
</evidence>
<feature type="transmembrane region" description="Helical" evidence="5">
    <location>
        <begin position="76"/>
        <end position="96"/>
    </location>
</feature>
<reference evidence="6" key="1">
    <citation type="submission" date="2021-01" db="EMBL/GenBank/DDBJ databases">
        <title>Whole genome shotgun sequence of Rhizocola hellebori NBRC 109834.</title>
        <authorList>
            <person name="Komaki H."/>
            <person name="Tamura T."/>
        </authorList>
    </citation>
    <scope>NUCLEOTIDE SEQUENCE</scope>
    <source>
        <strain evidence="6">NBRC 109834</strain>
    </source>
</reference>
<evidence type="ECO:0000256" key="4">
    <source>
        <dbReference type="ARBA" id="ARBA00023136"/>
    </source>
</evidence>
<accession>A0A8J3QKU8</accession>
<organism evidence="6 7">
    <name type="scientific">Rhizocola hellebori</name>
    <dbReference type="NCBI Taxonomy" id="1392758"/>
    <lineage>
        <taxon>Bacteria</taxon>
        <taxon>Bacillati</taxon>
        <taxon>Actinomycetota</taxon>
        <taxon>Actinomycetes</taxon>
        <taxon>Micromonosporales</taxon>
        <taxon>Micromonosporaceae</taxon>
        <taxon>Rhizocola</taxon>
    </lineage>
</organism>
<evidence type="ECO:0000256" key="1">
    <source>
        <dbReference type="ARBA" id="ARBA00004141"/>
    </source>
</evidence>
<feature type="transmembrane region" description="Helical" evidence="5">
    <location>
        <begin position="246"/>
        <end position="262"/>
    </location>
</feature>
<comment type="caution">
    <text evidence="6">The sequence shown here is derived from an EMBL/GenBank/DDBJ whole genome shotgun (WGS) entry which is preliminary data.</text>
</comment>
<comment type="subcellular location">
    <subcellularLocation>
        <location evidence="1">Membrane</location>
        <topology evidence="1">Multi-pass membrane protein</topology>
    </subcellularLocation>
</comment>
<gene>
    <name evidence="6" type="ORF">Rhe02_97260</name>
</gene>
<keyword evidence="3 5" id="KW-1133">Transmembrane helix</keyword>
<dbReference type="PANTHER" id="PTHR10361">
    <property type="entry name" value="SODIUM-BILE ACID COTRANSPORTER"/>
    <property type="match status" value="1"/>
</dbReference>
<proteinExistence type="predicted"/>
<feature type="transmembrane region" description="Helical" evidence="5">
    <location>
        <begin position="103"/>
        <end position="123"/>
    </location>
</feature>
<dbReference type="Gene3D" id="1.20.1530.20">
    <property type="match status" value="1"/>
</dbReference>